<dbReference type="EMBL" id="UINC01136722">
    <property type="protein sequence ID" value="SVD21651.1"/>
    <property type="molecule type" value="Genomic_DNA"/>
</dbReference>
<gene>
    <name evidence="7" type="ORF">METZ01_LOCUS374505</name>
</gene>
<keyword evidence="4" id="KW-0285">Flavoprotein</keyword>
<dbReference type="UniPathway" id="UPA00193"/>
<proteinExistence type="inferred from homology"/>
<name>A0A382TJP7_9ZZZZ</name>
<keyword evidence="6" id="KW-0560">Oxidoreductase</keyword>
<comment type="similarity">
    <text evidence="3">Belongs to the methylenetetrahydrofolate reductase family.</text>
</comment>
<sequence>MREDLENAYMEIFPVPGIEERLGALQPNANVAVTCSPTKGVDATIELSEKLIAQGFQVIPHIAAKCVSGEKHLETIVKRLDALSVESIFVPGGDRPEPIGEFNNAYDLLKALQKSGHNIKDIGIAAHPEGHPDINEKILMEALEKKKDLADYIVTQMCFDANILGDWLVRINQQGVHLPVWVGLPGAIERGRLLRTSLRIGVGDSLRFLRKKSQVAAELMKSSIYNPDKLVTSISEYKDIADTNLAGYHIFCFNQIEITEKWRT</sequence>
<dbReference type="GO" id="GO:0004489">
    <property type="term" value="F:methylenetetrahydrofolate reductase [NAD(P)H] activity"/>
    <property type="evidence" value="ECO:0007669"/>
    <property type="project" value="InterPro"/>
</dbReference>
<dbReference type="Gene3D" id="3.20.20.220">
    <property type="match status" value="1"/>
</dbReference>
<dbReference type="GO" id="GO:0005829">
    <property type="term" value="C:cytosol"/>
    <property type="evidence" value="ECO:0007669"/>
    <property type="project" value="TreeGrafter"/>
</dbReference>
<evidence type="ECO:0000256" key="5">
    <source>
        <dbReference type="ARBA" id="ARBA00022827"/>
    </source>
</evidence>
<evidence type="ECO:0000313" key="7">
    <source>
        <dbReference type="EMBL" id="SVD21651.1"/>
    </source>
</evidence>
<dbReference type="Pfam" id="PF02219">
    <property type="entry name" value="MTHFR"/>
    <property type="match status" value="1"/>
</dbReference>
<dbReference type="InterPro" id="IPR029041">
    <property type="entry name" value="FAD-linked_oxidoreductase-like"/>
</dbReference>
<keyword evidence="5" id="KW-0274">FAD</keyword>
<dbReference type="AlphaFoldDB" id="A0A382TJP7"/>
<dbReference type="SUPFAM" id="SSF51730">
    <property type="entry name" value="FAD-linked oxidoreductase"/>
    <property type="match status" value="1"/>
</dbReference>
<accession>A0A382TJP7</accession>
<comment type="pathway">
    <text evidence="2">One-carbon metabolism; tetrahydrofolate interconversion.</text>
</comment>
<dbReference type="InterPro" id="IPR003171">
    <property type="entry name" value="Mehydrof_redctse-like"/>
</dbReference>
<dbReference type="PANTHER" id="PTHR45754:SF3">
    <property type="entry name" value="METHYLENETETRAHYDROFOLATE REDUCTASE (NADPH)"/>
    <property type="match status" value="1"/>
</dbReference>
<feature type="non-terminal residue" evidence="7">
    <location>
        <position position="264"/>
    </location>
</feature>
<evidence type="ECO:0000256" key="6">
    <source>
        <dbReference type="ARBA" id="ARBA00023002"/>
    </source>
</evidence>
<evidence type="ECO:0000256" key="4">
    <source>
        <dbReference type="ARBA" id="ARBA00022630"/>
    </source>
</evidence>
<dbReference type="PANTHER" id="PTHR45754">
    <property type="entry name" value="METHYLENETETRAHYDROFOLATE REDUCTASE"/>
    <property type="match status" value="1"/>
</dbReference>
<dbReference type="GO" id="GO:0071949">
    <property type="term" value="F:FAD binding"/>
    <property type="evidence" value="ECO:0007669"/>
    <property type="project" value="TreeGrafter"/>
</dbReference>
<comment type="cofactor">
    <cofactor evidence="1">
        <name>FAD</name>
        <dbReference type="ChEBI" id="CHEBI:57692"/>
    </cofactor>
</comment>
<evidence type="ECO:0000256" key="3">
    <source>
        <dbReference type="ARBA" id="ARBA00006743"/>
    </source>
</evidence>
<protein>
    <submittedName>
        <fullName evidence="7">Uncharacterized protein</fullName>
    </submittedName>
</protein>
<evidence type="ECO:0000256" key="2">
    <source>
        <dbReference type="ARBA" id="ARBA00004777"/>
    </source>
</evidence>
<dbReference type="GO" id="GO:0035999">
    <property type="term" value="P:tetrahydrofolate interconversion"/>
    <property type="evidence" value="ECO:0007669"/>
    <property type="project" value="UniProtKB-UniPathway"/>
</dbReference>
<organism evidence="7">
    <name type="scientific">marine metagenome</name>
    <dbReference type="NCBI Taxonomy" id="408172"/>
    <lineage>
        <taxon>unclassified sequences</taxon>
        <taxon>metagenomes</taxon>
        <taxon>ecological metagenomes</taxon>
    </lineage>
</organism>
<dbReference type="GO" id="GO:0009086">
    <property type="term" value="P:methionine biosynthetic process"/>
    <property type="evidence" value="ECO:0007669"/>
    <property type="project" value="TreeGrafter"/>
</dbReference>
<reference evidence="7" key="1">
    <citation type="submission" date="2018-05" db="EMBL/GenBank/DDBJ databases">
        <authorList>
            <person name="Lanie J.A."/>
            <person name="Ng W.-L."/>
            <person name="Kazmierczak K.M."/>
            <person name="Andrzejewski T.M."/>
            <person name="Davidsen T.M."/>
            <person name="Wayne K.J."/>
            <person name="Tettelin H."/>
            <person name="Glass J.I."/>
            <person name="Rusch D."/>
            <person name="Podicherti R."/>
            <person name="Tsui H.-C.T."/>
            <person name="Winkler M.E."/>
        </authorList>
    </citation>
    <scope>NUCLEOTIDE SEQUENCE</scope>
</reference>
<evidence type="ECO:0000256" key="1">
    <source>
        <dbReference type="ARBA" id="ARBA00001974"/>
    </source>
</evidence>